<dbReference type="PANTHER" id="PTHR44229:SF4">
    <property type="entry name" value="15-HYDROXYPROSTAGLANDIN DEHYDROGENASE [NAD(+)]"/>
    <property type="match status" value="1"/>
</dbReference>
<dbReference type="AlphaFoldDB" id="A0A7R7ZT01"/>
<evidence type="ECO:0000256" key="1">
    <source>
        <dbReference type="ARBA" id="ARBA00006484"/>
    </source>
</evidence>
<dbReference type="GeneID" id="66986710"/>
<keyword evidence="4" id="KW-0732">Signal</keyword>
<dbReference type="Pfam" id="PF00106">
    <property type="entry name" value="adh_short"/>
    <property type="match status" value="1"/>
</dbReference>
<evidence type="ECO:0000313" key="5">
    <source>
        <dbReference type="EMBL" id="BCR92361.1"/>
    </source>
</evidence>
<keyword evidence="6" id="KW-1185">Reference proteome</keyword>
<dbReference type="PANTHER" id="PTHR44229">
    <property type="entry name" value="15-HYDROXYPROSTAGLANDIN DEHYDROGENASE [NAD(+)]"/>
    <property type="match status" value="1"/>
</dbReference>
<evidence type="ECO:0000313" key="6">
    <source>
        <dbReference type="Proteomes" id="UP000637239"/>
    </source>
</evidence>
<comment type="similarity">
    <text evidence="1">Belongs to the short-chain dehydrogenases/reductases (SDR) family.</text>
</comment>
<reference evidence="5" key="2">
    <citation type="submission" date="2021-02" db="EMBL/GenBank/DDBJ databases">
        <title>Aspergillus chevalieri M1 genome sequence.</title>
        <authorList>
            <person name="Kadooka C."/>
            <person name="Mori K."/>
            <person name="Futagami T."/>
        </authorList>
    </citation>
    <scope>NUCLEOTIDE SEQUENCE</scope>
    <source>
        <strain evidence="5">M1</strain>
    </source>
</reference>
<proteinExistence type="inferred from homology"/>
<gene>
    <name evidence="5" type="primary">PRX7</name>
    <name evidence="5" type="ORF">ACHE_80261S</name>
</gene>
<dbReference type="PRINTS" id="PR00081">
    <property type="entry name" value="GDHRDH"/>
</dbReference>
<reference evidence="5" key="1">
    <citation type="submission" date="2021-01" db="EMBL/GenBank/DDBJ databases">
        <authorList>
            <consortium name="Aspergillus chevalieri M1 genome sequencing consortium"/>
            <person name="Kazuki M."/>
            <person name="Futagami T."/>
        </authorList>
    </citation>
    <scope>NUCLEOTIDE SEQUENCE</scope>
    <source>
        <strain evidence="5">M1</strain>
    </source>
</reference>
<dbReference type="EMBL" id="AP024423">
    <property type="protein sequence ID" value="BCR92361.1"/>
    <property type="molecule type" value="Genomic_DNA"/>
</dbReference>
<dbReference type="GO" id="GO:0044550">
    <property type="term" value="P:secondary metabolite biosynthetic process"/>
    <property type="evidence" value="ECO:0007669"/>
    <property type="project" value="UniProtKB-ARBA"/>
</dbReference>
<dbReference type="RefSeq" id="XP_043140874.1">
    <property type="nucleotide sequence ID" value="XM_043283612.1"/>
</dbReference>
<dbReference type="PROSITE" id="PS00061">
    <property type="entry name" value="ADH_SHORT"/>
    <property type="match status" value="1"/>
</dbReference>
<evidence type="ECO:0000256" key="4">
    <source>
        <dbReference type="SAM" id="SignalP"/>
    </source>
</evidence>
<evidence type="ECO:0000256" key="3">
    <source>
        <dbReference type="ARBA" id="ARBA00023002"/>
    </source>
</evidence>
<evidence type="ECO:0000256" key="2">
    <source>
        <dbReference type="ARBA" id="ARBA00022857"/>
    </source>
</evidence>
<dbReference type="GO" id="GO:0016616">
    <property type="term" value="F:oxidoreductase activity, acting on the CH-OH group of donors, NAD or NADP as acceptor"/>
    <property type="evidence" value="ECO:0007669"/>
    <property type="project" value="TreeGrafter"/>
</dbReference>
<organism evidence="5 6">
    <name type="scientific">Aspergillus chevalieri</name>
    <name type="common">Eurotium chevalieri</name>
    <dbReference type="NCBI Taxonomy" id="182096"/>
    <lineage>
        <taxon>Eukaryota</taxon>
        <taxon>Fungi</taxon>
        <taxon>Dikarya</taxon>
        <taxon>Ascomycota</taxon>
        <taxon>Pezizomycotina</taxon>
        <taxon>Eurotiomycetes</taxon>
        <taxon>Eurotiomycetidae</taxon>
        <taxon>Eurotiales</taxon>
        <taxon>Aspergillaceae</taxon>
        <taxon>Aspergillus</taxon>
        <taxon>Aspergillus subgen. Aspergillus</taxon>
    </lineage>
</organism>
<keyword evidence="3" id="KW-0560">Oxidoreductase</keyword>
<dbReference type="InterPro" id="IPR036291">
    <property type="entry name" value="NAD(P)-bd_dom_sf"/>
</dbReference>
<dbReference type="InterPro" id="IPR002347">
    <property type="entry name" value="SDR_fam"/>
</dbReference>
<dbReference type="InterPro" id="IPR020904">
    <property type="entry name" value="Sc_DH/Rdtase_CS"/>
</dbReference>
<accession>A0A7R7ZT01</accession>
<dbReference type="KEGG" id="ache:ACHE_80261S"/>
<dbReference type="SUPFAM" id="SSF51735">
    <property type="entry name" value="NAD(P)-binding Rossmann-fold domains"/>
    <property type="match status" value="1"/>
</dbReference>
<feature type="signal peptide" evidence="4">
    <location>
        <begin position="1"/>
        <end position="25"/>
    </location>
</feature>
<name>A0A7R7ZT01_ASPCH</name>
<feature type="chain" id="PRO_5030740975" evidence="4">
    <location>
        <begin position="26"/>
        <end position="413"/>
    </location>
</feature>
<keyword evidence="2" id="KW-0521">NADP</keyword>
<dbReference type="Gene3D" id="3.40.50.720">
    <property type="entry name" value="NAD(P)-binding Rossmann-like Domain"/>
    <property type="match status" value="1"/>
</dbReference>
<dbReference type="Proteomes" id="UP000637239">
    <property type="component" value="Chromosome 8"/>
</dbReference>
<sequence>MGMPVHDFRTRIVFFVLLFRHCALSRKELGYGQTKEQGRKVPDVICAAPVKWQVGPSASAPVLFAPQTEGLCPVCLIPSVRCALDCTAGAIIRCVFHSKTTVSLCNTIMTPKIALITGGASGMGLAVAKSLAAQGSWHVHLLDIHPDRGNEAAIGLHPHATFHKVDVSSYSDLAAVFQRVFQRHRRLDFVFANAGIIERANFFENLPQQNTKQVPPEPKDLRVIGVNLNGVVFTSYLAMHYFRRSPDKGRGCNLVMTASCGGLYPSHYSPLYTATKHGVVGLMRSIATQLWQNDGIRVNAICPGIAQTDLVDAQGWASFPPHLFIPLETIARIVLMLIRADDGGTDHGMTDATGTFIPAAQGYGRAVEISGDKFYFREAPEFCDEGMQAIMAATVLENQVGGVLNGTSRTSKL</sequence>
<protein>
    <submittedName>
        <fullName evidence="5">Short-chain dehydrogenase/reductase Prx7</fullName>
    </submittedName>
</protein>
<dbReference type="GO" id="GO:0005737">
    <property type="term" value="C:cytoplasm"/>
    <property type="evidence" value="ECO:0007669"/>
    <property type="project" value="TreeGrafter"/>
</dbReference>